<reference evidence="3" key="1">
    <citation type="submission" date="2018-01" db="EMBL/GenBank/DDBJ databases">
        <title>Draft Genome Sequence of the Radioresistant Bacterium Deinococcus aerius TR0125, Isolated from the Higher Atmosphere above Japan.</title>
        <authorList>
            <person name="Satoh K."/>
            <person name="Arai H."/>
            <person name="Sanzen T."/>
            <person name="Kawaguchi Y."/>
            <person name="Hayashi H."/>
            <person name="Yokobori S."/>
            <person name="Yamagishi A."/>
            <person name="Oono Y."/>
            <person name="Narumi I."/>
        </authorList>
    </citation>
    <scope>NUCLEOTIDE SEQUENCE [LARGE SCALE GENOMIC DNA]</scope>
    <source>
        <strain evidence="3">TR0125</strain>
    </source>
</reference>
<dbReference type="RefSeq" id="WP_103128227.1">
    <property type="nucleotide sequence ID" value="NZ_BFAG01000002.1"/>
</dbReference>
<evidence type="ECO:0000313" key="2">
    <source>
        <dbReference type="EMBL" id="GBF04764.1"/>
    </source>
</evidence>
<proteinExistence type="predicted"/>
<dbReference type="EMBL" id="BFAG01000002">
    <property type="protein sequence ID" value="GBF04764.1"/>
    <property type="molecule type" value="Genomic_DNA"/>
</dbReference>
<evidence type="ECO:0000313" key="3">
    <source>
        <dbReference type="Proteomes" id="UP000236569"/>
    </source>
</evidence>
<name>A0A2I9CSU2_9DEIO</name>
<organism evidence="2 3">
    <name type="scientific">Deinococcus aerius</name>
    <dbReference type="NCBI Taxonomy" id="200253"/>
    <lineage>
        <taxon>Bacteria</taxon>
        <taxon>Thermotogati</taxon>
        <taxon>Deinococcota</taxon>
        <taxon>Deinococci</taxon>
        <taxon>Deinococcales</taxon>
        <taxon>Deinococcaceae</taxon>
        <taxon>Deinococcus</taxon>
    </lineage>
</organism>
<comment type="caution">
    <text evidence="2">The sequence shown here is derived from an EMBL/GenBank/DDBJ whole genome shotgun (WGS) entry which is preliminary data.</text>
</comment>
<dbReference type="AlphaFoldDB" id="A0A2I9CSU2"/>
<sequence>MDEQKIITRYLQEYGLLGVYIDHTPHGDYPLLHLRGRLNLDLLIETPHLGRAAAQTGTLAGPWAGEQVGVHTAQPGALEIESSHPELTDLIRQHVTNAAQDIQRAFRLGDLLEGPDHGLESLTLLAKHPEWEEPLDLSRQLGTATPLEGGPQSLSRDERLDRARALRGGAVMDIFDVRALRQAEAEQERVLLHFPPLRDSEQDPERRLSDEDVQALARQERLLRVEGAGEPEGRLEDDLRF</sequence>
<gene>
    <name evidence="2" type="ORF">DAERI_020361</name>
</gene>
<feature type="compositionally biased region" description="Basic and acidic residues" evidence="1">
    <location>
        <begin position="231"/>
        <end position="241"/>
    </location>
</feature>
<protein>
    <submittedName>
        <fullName evidence="2">Uncharacterized protein</fullName>
    </submittedName>
</protein>
<dbReference type="OrthoDB" id="63426at2"/>
<accession>A0A2I9CSU2</accession>
<evidence type="ECO:0000256" key="1">
    <source>
        <dbReference type="SAM" id="MobiDB-lite"/>
    </source>
</evidence>
<dbReference type="Proteomes" id="UP000236569">
    <property type="component" value="Unassembled WGS sequence"/>
</dbReference>
<keyword evidence="3" id="KW-1185">Reference proteome</keyword>
<feature type="region of interest" description="Disordered" evidence="1">
    <location>
        <begin position="222"/>
        <end position="241"/>
    </location>
</feature>